<feature type="compositionally biased region" description="Low complexity" evidence="2">
    <location>
        <begin position="42"/>
        <end position="51"/>
    </location>
</feature>
<dbReference type="Proteomes" id="UP000189705">
    <property type="component" value="Unplaced"/>
</dbReference>
<evidence type="ECO:0000313" key="3">
    <source>
        <dbReference type="Proteomes" id="UP000189705"/>
    </source>
</evidence>
<dbReference type="PANTHER" id="PTHR14429">
    <property type="entry name" value="FIBROSIN FAMILY MEMBER"/>
    <property type="match status" value="1"/>
</dbReference>
<name>A0A3Q0H0D2_ALLSI</name>
<sequence length="223" mass="25184">MDGPTRCTGLRKKRRSRSQRDRERRSQGGGGGASIRPRARARAASLLSSSGSEKEDNGNPPASRPRPPRRKRRESSSAEEDIIDGFAMSSFVTFEALEKDVALKPQERVEKRQNPLAKKKREALTNGLSFHPKKNRLHHHQYSSDRENDRNLCQHLGKRKKLPKGIRQLKPGQNSCRDSDSESASGESKGFHRSSSRERLSDVSKASVAKYRFDLYLSTFIGR</sequence>
<dbReference type="STRING" id="38654.A0A3Q0H0D2"/>
<evidence type="ECO:0000313" key="4">
    <source>
        <dbReference type="RefSeq" id="XP_025063858.1"/>
    </source>
</evidence>
<feature type="compositionally biased region" description="Polar residues" evidence="2">
    <location>
        <begin position="171"/>
        <end position="186"/>
    </location>
</feature>
<evidence type="ECO:0000256" key="1">
    <source>
        <dbReference type="ARBA" id="ARBA00022553"/>
    </source>
</evidence>
<feature type="compositionally biased region" description="Basic residues" evidence="2">
    <location>
        <begin position="131"/>
        <end position="141"/>
    </location>
</feature>
<proteinExistence type="predicted"/>
<dbReference type="PANTHER" id="PTHR14429:SF5">
    <property type="entry name" value="AUTISM SUSCEPTIBILITY GENE 2 PROTEIN"/>
    <property type="match status" value="1"/>
</dbReference>
<dbReference type="KEGG" id="asn:102382400"/>
<feature type="region of interest" description="Disordered" evidence="2">
    <location>
        <begin position="101"/>
        <end position="204"/>
    </location>
</feature>
<evidence type="ECO:0000256" key="2">
    <source>
        <dbReference type="SAM" id="MobiDB-lite"/>
    </source>
</evidence>
<feature type="non-terminal residue" evidence="4">
    <location>
        <position position="223"/>
    </location>
</feature>
<dbReference type="GeneID" id="102382400"/>
<gene>
    <name evidence="4" type="primary">LOC102382400</name>
</gene>
<dbReference type="RefSeq" id="XP_025063858.1">
    <property type="nucleotide sequence ID" value="XM_025208073.1"/>
</dbReference>
<protein>
    <submittedName>
        <fullName evidence="4">Autism susceptibility gene 2 protein-like</fullName>
    </submittedName>
</protein>
<feature type="compositionally biased region" description="Basic and acidic residues" evidence="2">
    <location>
        <begin position="101"/>
        <end position="113"/>
    </location>
</feature>
<dbReference type="AlphaFoldDB" id="A0A3Q0H0D2"/>
<reference evidence="4" key="1">
    <citation type="submission" date="2025-08" db="UniProtKB">
        <authorList>
            <consortium name="RefSeq"/>
        </authorList>
    </citation>
    <scope>IDENTIFICATION</scope>
</reference>
<organism evidence="3 4">
    <name type="scientific">Alligator sinensis</name>
    <name type="common">Chinese alligator</name>
    <dbReference type="NCBI Taxonomy" id="38654"/>
    <lineage>
        <taxon>Eukaryota</taxon>
        <taxon>Metazoa</taxon>
        <taxon>Chordata</taxon>
        <taxon>Craniata</taxon>
        <taxon>Vertebrata</taxon>
        <taxon>Euteleostomi</taxon>
        <taxon>Archelosauria</taxon>
        <taxon>Archosauria</taxon>
        <taxon>Crocodylia</taxon>
        <taxon>Alligatoridae</taxon>
        <taxon>Alligatorinae</taxon>
        <taxon>Alligator</taxon>
    </lineage>
</organism>
<feature type="region of interest" description="Disordered" evidence="2">
    <location>
        <begin position="1"/>
        <end position="82"/>
    </location>
</feature>
<accession>A0A3Q0H0D2</accession>
<keyword evidence="1" id="KW-0597">Phosphoprotein</keyword>
<dbReference type="InterPro" id="IPR023246">
    <property type="entry name" value="AUTS2"/>
</dbReference>
<feature type="compositionally biased region" description="Basic and acidic residues" evidence="2">
    <location>
        <begin position="142"/>
        <end position="152"/>
    </location>
</feature>
<keyword evidence="3" id="KW-1185">Reference proteome</keyword>
<dbReference type="InParanoid" id="A0A3Q0H0D2"/>